<organism evidence="2 3">
    <name type="scientific">Nocardia albiluteola</name>
    <dbReference type="NCBI Taxonomy" id="2842303"/>
    <lineage>
        <taxon>Bacteria</taxon>
        <taxon>Bacillati</taxon>
        <taxon>Actinomycetota</taxon>
        <taxon>Actinomycetes</taxon>
        <taxon>Mycobacteriales</taxon>
        <taxon>Nocardiaceae</taxon>
        <taxon>Nocardia</taxon>
    </lineage>
</organism>
<feature type="region of interest" description="Disordered" evidence="1">
    <location>
        <begin position="139"/>
        <end position="165"/>
    </location>
</feature>
<reference evidence="2 3" key="1">
    <citation type="submission" date="2021-06" db="EMBL/GenBank/DDBJ databases">
        <title>Actinomycetes sequencing.</title>
        <authorList>
            <person name="Shan Q."/>
        </authorList>
    </citation>
    <scope>NUCLEOTIDE SEQUENCE [LARGE SCALE GENOMIC DNA]</scope>
    <source>
        <strain evidence="2 3">NEAU-G5</strain>
    </source>
</reference>
<evidence type="ECO:0000313" key="3">
    <source>
        <dbReference type="Proteomes" id="UP000733379"/>
    </source>
</evidence>
<dbReference type="EMBL" id="JAHKNI010000001">
    <property type="protein sequence ID" value="MBU3060030.1"/>
    <property type="molecule type" value="Genomic_DNA"/>
</dbReference>
<evidence type="ECO:0000256" key="1">
    <source>
        <dbReference type="SAM" id="MobiDB-lite"/>
    </source>
</evidence>
<comment type="caution">
    <text evidence="2">The sequence shown here is derived from an EMBL/GenBank/DDBJ whole genome shotgun (WGS) entry which is preliminary data.</text>
</comment>
<dbReference type="InterPro" id="IPR046652">
    <property type="entry name" value="DUF6764"/>
</dbReference>
<accession>A0ABS6AR12</accession>
<proteinExistence type="predicted"/>
<name>A0ABS6AR12_9NOCA</name>
<dbReference type="Pfam" id="PF20550">
    <property type="entry name" value="DUF6764"/>
    <property type="match status" value="1"/>
</dbReference>
<keyword evidence="3" id="KW-1185">Reference proteome</keyword>
<protein>
    <submittedName>
        <fullName evidence="2">Uncharacterized protein</fullName>
    </submittedName>
</protein>
<dbReference type="Proteomes" id="UP000733379">
    <property type="component" value="Unassembled WGS sequence"/>
</dbReference>
<gene>
    <name evidence="2" type="ORF">KO481_00595</name>
</gene>
<sequence length="165" mass="16146">MNCDSGRGEDVTVVDGHTACRAAVSDAGYARAGAYDGVGYARASSGAMAFGFGASGGVGASDGAAGVPIAIGLGPDAFAYTSLRAAPAGDLIALTIAMNGSQAQVISGGPTVVCLGSAALAWDSHSGAACLATPFGRWQTASQPGRPAPQERSAAPARPDDFRIG</sequence>
<evidence type="ECO:0000313" key="2">
    <source>
        <dbReference type="EMBL" id="MBU3060030.1"/>
    </source>
</evidence>